<evidence type="ECO:0000313" key="2">
    <source>
        <dbReference type="EMBL" id="MBE9029128.1"/>
    </source>
</evidence>
<evidence type="ECO:0000313" key="3">
    <source>
        <dbReference type="Proteomes" id="UP000625316"/>
    </source>
</evidence>
<dbReference type="Proteomes" id="UP000625316">
    <property type="component" value="Unassembled WGS sequence"/>
</dbReference>
<sequence>MITIPSNRNLQLSQLIRRYNNHNQSDIEYVMFNQGLKAGLQQATANVDDLSYLQGYWIGQTHVQRSLRTTPSDTRLNDHRFPAIGRPRH</sequence>
<dbReference type="EMBL" id="JADEXQ010000011">
    <property type="protein sequence ID" value="MBE9029128.1"/>
    <property type="molecule type" value="Genomic_DNA"/>
</dbReference>
<proteinExistence type="predicted"/>
<accession>A0A928VIA8</accession>
<organism evidence="2 3">
    <name type="scientific">Romeriopsis navalis LEGE 11480</name>
    <dbReference type="NCBI Taxonomy" id="2777977"/>
    <lineage>
        <taxon>Bacteria</taxon>
        <taxon>Bacillati</taxon>
        <taxon>Cyanobacteriota</taxon>
        <taxon>Cyanophyceae</taxon>
        <taxon>Leptolyngbyales</taxon>
        <taxon>Leptolyngbyaceae</taxon>
        <taxon>Romeriopsis</taxon>
        <taxon>Romeriopsis navalis</taxon>
    </lineage>
</organism>
<dbReference type="RefSeq" id="WP_264323946.1">
    <property type="nucleotide sequence ID" value="NZ_JADEXQ010000011.1"/>
</dbReference>
<comment type="caution">
    <text evidence="2">The sequence shown here is derived from an EMBL/GenBank/DDBJ whole genome shotgun (WGS) entry which is preliminary data.</text>
</comment>
<dbReference type="AlphaFoldDB" id="A0A928VIA8"/>
<feature type="region of interest" description="Disordered" evidence="1">
    <location>
        <begin position="68"/>
        <end position="89"/>
    </location>
</feature>
<name>A0A928VIA8_9CYAN</name>
<keyword evidence="3" id="KW-1185">Reference proteome</keyword>
<gene>
    <name evidence="2" type="ORF">IQ266_05045</name>
</gene>
<evidence type="ECO:0000256" key="1">
    <source>
        <dbReference type="SAM" id="MobiDB-lite"/>
    </source>
</evidence>
<reference evidence="2" key="1">
    <citation type="submission" date="2020-10" db="EMBL/GenBank/DDBJ databases">
        <authorList>
            <person name="Castelo-Branco R."/>
            <person name="Eusebio N."/>
            <person name="Adriana R."/>
            <person name="Vieira A."/>
            <person name="Brugerolle De Fraissinette N."/>
            <person name="Rezende De Castro R."/>
            <person name="Schneider M.P."/>
            <person name="Vasconcelos V."/>
            <person name="Leao P.N."/>
        </authorList>
    </citation>
    <scope>NUCLEOTIDE SEQUENCE</scope>
    <source>
        <strain evidence="2">LEGE 11480</strain>
    </source>
</reference>
<protein>
    <submittedName>
        <fullName evidence="2">Uncharacterized protein</fullName>
    </submittedName>
</protein>